<reference evidence="3" key="1">
    <citation type="submission" date="2018-04" db="EMBL/GenBank/DDBJ databases">
        <authorList>
            <person name="Lucker S."/>
            <person name="Sakoula D."/>
        </authorList>
    </citation>
    <scope>NUCLEOTIDE SEQUENCE [LARGE SCALE GENOMIC DNA]</scope>
</reference>
<evidence type="ECO:0000256" key="1">
    <source>
        <dbReference type="SAM" id="MobiDB-lite"/>
    </source>
</evidence>
<evidence type="ECO:0000313" key="3">
    <source>
        <dbReference type="Proteomes" id="UP000248168"/>
    </source>
</evidence>
<proteinExistence type="predicted"/>
<feature type="region of interest" description="Disordered" evidence="1">
    <location>
        <begin position="37"/>
        <end position="58"/>
    </location>
</feature>
<dbReference type="AlphaFoldDB" id="A0A330L037"/>
<organism evidence="2 3">
    <name type="scientific">Nitrospira lenta</name>
    <dbReference type="NCBI Taxonomy" id="1436998"/>
    <lineage>
        <taxon>Bacteria</taxon>
        <taxon>Pseudomonadati</taxon>
        <taxon>Nitrospirota</taxon>
        <taxon>Nitrospiria</taxon>
        <taxon>Nitrospirales</taxon>
        <taxon>Nitrospiraceae</taxon>
        <taxon>Nitrospira</taxon>
    </lineage>
</organism>
<dbReference type="Proteomes" id="UP000248168">
    <property type="component" value="Unassembled WGS sequence"/>
</dbReference>
<evidence type="ECO:0000313" key="2">
    <source>
        <dbReference type="EMBL" id="SPP63125.1"/>
    </source>
</evidence>
<accession>A0A330L037</accession>
<sequence>MPRCKGCGLAWPVTPWTGDSNCSSPQTAMTAVLGGSSMDYSAGSRDVETPVDMIGNRR</sequence>
<dbReference type="InParanoid" id="A0A330L037"/>
<gene>
    <name evidence="2" type="ORF">NITLEN_10211</name>
</gene>
<keyword evidence="3" id="KW-1185">Reference proteome</keyword>
<name>A0A330L037_9BACT</name>
<dbReference type="EMBL" id="OUNR01000001">
    <property type="protein sequence ID" value="SPP63125.1"/>
    <property type="molecule type" value="Genomic_DNA"/>
</dbReference>
<protein>
    <submittedName>
        <fullName evidence="2">Uncharacterized protein</fullName>
    </submittedName>
</protein>